<dbReference type="OrthoDB" id="10047121at2759"/>
<dbReference type="PANTHER" id="PTHR21301:SF10">
    <property type="entry name" value="REVERSE TRANSCRIPTASE DOMAIN-CONTAINING PROTEIN"/>
    <property type="match status" value="1"/>
</dbReference>
<dbReference type="PANTHER" id="PTHR21301">
    <property type="entry name" value="REVERSE TRANSCRIPTASE"/>
    <property type="match status" value="1"/>
</dbReference>
<dbReference type="AlphaFoldDB" id="A0A3P7P2N3"/>
<name>A0A3P7P2N3_DIBLA</name>
<evidence type="ECO:0000313" key="2">
    <source>
        <dbReference type="Proteomes" id="UP000281553"/>
    </source>
</evidence>
<gene>
    <name evidence="1" type="ORF">DILT_LOCUS8037</name>
</gene>
<dbReference type="EMBL" id="UYRU01053336">
    <property type="protein sequence ID" value="VDN12206.1"/>
    <property type="molecule type" value="Genomic_DNA"/>
</dbReference>
<dbReference type="Proteomes" id="UP000281553">
    <property type="component" value="Unassembled WGS sequence"/>
</dbReference>
<reference evidence="1 2" key="1">
    <citation type="submission" date="2018-11" db="EMBL/GenBank/DDBJ databases">
        <authorList>
            <consortium name="Pathogen Informatics"/>
        </authorList>
    </citation>
    <scope>NUCLEOTIDE SEQUENCE [LARGE SCALE GENOMIC DNA]</scope>
</reference>
<accession>A0A3P7P2N3</accession>
<keyword evidence="2" id="KW-1185">Reference proteome</keyword>
<protein>
    <submittedName>
        <fullName evidence="1">Uncharacterized protein</fullName>
    </submittedName>
</protein>
<organism evidence="1 2">
    <name type="scientific">Dibothriocephalus latus</name>
    <name type="common">Fish tapeworm</name>
    <name type="synonym">Diphyllobothrium latum</name>
    <dbReference type="NCBI Taxonomy" id="60516"/>
    <lineage>
        <taxon>Eukaryota</taxon>
        <taxon>Metazoa</taxon>
        <taxon>Spiralia</taxon>
        <taxon>Lophotrochozoa</taxon>
        <taxon>Platyhelminthes</taxon>
        <taxon>Cestoda</taxon>
        <taxon>Eucestoda</taxon>
        <taxon>Diphyllobothriidea</taxon>
        <taxon>Diphyllobothriidae</taxon>
        <taxon>Dibothriocephalus</taxon>
    </lineage>
</organism>
<proteinExistence type="predicted"/>
<sequence>MFAYLKFLTVGPTRSVASARHFRERIKHKKLEPDESMVSSISQQLAIDAVIQFLTEHYGERDKPLNTEQLLKLMRYCFKTYFIFGGQMYEQIKGTPIAPPLSDLIAEVVLQRIEHLVFRKY</sequence>
<evidence type="ECO:0000313" key="1">
    <source>
        <dbReference type="EMBL" id="VDN12206.1"/>
    </source>
</evidence>